<dbReference type="SMART" id="SM00363">
    <property type="entry name" value="S4"/>
    <property type="match status" value="1"/>
</dbReference>
<dbReference type="FunFam" id="3.10.290.10:FF:000010">
    <property type="entry name" value="Pseudouridine synthase"/>
    <property type="match status" value="1"/>
</dbReference>
<dbReference type="SUPFAM" id="SSF55120">
    <property type="entry name" value="Pseudouridine synthase"/>
    <property type="match status" value="1"/>
</dbReference>
<dbReference type="GO" id="GO:0000455">
    <property type="term" value="P:enzyme-directed rRNA pseudouridine synthesis"/>
    <property type="evidence" value="ECO:0007669"/>
    <property type="project" value="TreeGrafter"/>
</dbReference>
<gene>
    <name evidence="12" type="ORF">CWE06_02385</name>
</gene>
<proteinExistence type="inferred from homology"/>
<evidence type="ECO:0000256" key="1">
    <source>
        <dbReference type="ARBA" id="ARBA00000381"/>
    </source>
</evidence>
<dbReference type="Pfam" id="PF01479">
    <property type="entry name" value="S4"/>
    <property type="match status" value="1"/>
</dbReference>
<evidence type="ECO:0000313" key="12">
    <source>
        <dbReference type="EMBL" id="RUO21719.1"/>
    </source>
</evidence>
<dbReference type="InterPro" id="IPR006224">
    <property type="entry name" value="PsdUridine_synth_RluA-like_CS"/>
</dbReference>
<evidence type="ECO:0000256" key="6">
    <source>
        <dbReference type="ARBA" id="ARBA00023235"/>
    </source>
</evidence>
<feature type="active site" evidence="7">
    <location>
        <position position="153"/>
    </location>
</feature>
<organism evidence="12 13">
    <name type="scientific">Aliidiomarina haloalkalitolerans</name>
    <dbReference type="NCBI Taxonomy" id="859059"/>
    <lineage>
        <taxon>Bacteria</taxon>
        <taxon>Pseudomonadati</taxon>
        <taxon>Pseudomonadota</taxon>
        <taxon>Gammaproteobacteria</taxon>
        <taxon>Alteromonadales</taxon>
        <taxon>Idiomarinaceae</taxon>
        <taxon>Aliidiomarina</taxon>
    </lineage>
</organism>
<evidence type="ECO:0000256" key="10">
    <source>
        <dbReference type="SAM" id="MobiDB-lite"/>
    </source>
</evidence>
<dbReference type="GO" id="GO:0003723">
    <property type="term" value="F:RNA binding"/>
    <property type="evidence" value="ECO:0007669"/>
    <property type="project" value="UniProtKB-KW"/>
</dbReference>
<dbReference type="Gene3D" id="3.10.290.10">
    <property type="entry name" value="RNA-binding S4 domain"/>
    <property type="match status" value="1"/>
</dbReference>
<dbReference type="EC" id="5.4.99.-" evidence="9"/>
<reference evidence="12 13" key="1">
    <citation type="journal article" date="2011" name="Front. Microbiol.">
        <title>Genomic signatures of strain selection and enhancement in Bacillus atrophaeus var. globigii, a historical biowarfare simulant.</title>
        <authorList>
            <person name="Gibbons H.S."/>
            <person name="Broomall S.M."/>
            <person name="McNew L.A."/>
            <person name="Daligault H."/>
            <person name="Chapman C."/>
            <person name="Bruce D."/>
            <person name="Karavis M."/>
            <person name="Krepps M."/>
            <person name="McGregor P.A."/>
            <person name="Hong C."/>
            <person name="Park K.H."/>
            <person name="Akmal A."/>
            <person name="Feldman A."/>
            <person name="Lin J.S."/>
            <person name="Chang W.E."/>
            <person name="Higgs B.W."/>
            <person name="Demirev P."/>
            <person name="Lindquist J."/>
            <person name="Liem A."/>
            <person name="Fochler E."/>
            <person name="Read T.D."/>
            <person name="Tapia R."/>
            <person name="Johnson S."/>
            <person name="Bishop-Lilly K.A."/>
            <person name="Detter C."/>
            <person name="Han C."/>
            <person name="Sozhamannan S."/>
            <person name="Rosenzweig C.N."/>
            <person name="Skowronski E.W."/>
        </authorList>
    </citation>
    <scope>NUCLEOTIDE SEQUENCE [LARGE SCALE GENOMIC DNA]</scope>
    <source>
        <strain evidence="12 13">AK5</strain>
    </source>
</reference>
<evidence type="ECO:0000256" key="3">
    <source>
        <dbReference type="ARBA" id="ARBA00010876"/>
    </source>
</evidence>
<keyword evidence="5 8" id="KW-0694">RNA-binding</keyword>
<dbReference type="SUPFAM" id="SSF55174">
    <property type="entry name" value="Alpha-L RNA-binding motif"/>
    <property type="match status" value="1"/>
</dbReference>
<dbReference type="OrthoDB" id="9785808at2"/>
<evidence type="ECO:0000259" key="11">
    <source>
        <dbReference type="SMART" id="SM00363"/>
    </source>
</evidence>
<dbReference type="InterPro" id="IPR036986">
    <property type="entry name" value="S4_RNA-bd_sf"/>
</dbReference>
<dbReference type="EMBL" id="PIPI01000001">
    <property type="protein sequence ID" value="RUO21719.1"/>
    <property type="molecule type" value="Genomic_DNA"/>
</dbReference>
<protein>
    <recommendedName>
        <fullName evidence="9">Pseudouridine synthase</fullName>
        <ecNumber evidence="9">5.4.99.-</ecNumber>
    </recommendedName>
</protein>
<feature type="compositionally biased region" description="Polar residues" evidence="10">
    <location>
        <begin position="1"/>
        <end position="16"/>
    </location>
</feature>
<evidence type="ECO:0000256" key="9">
    <source>
        <dbReference type="RuleBase" id="RU362028"/>
    </source>
</evidence>
<dbReference type="RefSeq" id="WP_126790807.1">
    <property type="nucleotide sequence ID" value="NZ_PIPI01000001.1"/>
</dbReference>
<comment type="function">
    <text evidence="2">Responsible for synthesis of pseudouridine from uracil at positions 955, 2504 and 2580 in 23S ribosomal RNA.</text>
</comment>
<evidence type="ECO:0000256" key="5">
    <source>
        <dbReference type="ARBA" id="ARBA00022884"/>
    </source>
</evidence>
<comment type="caution">
    <text evidence="12">The sequence shown here is derived from an EMBL/GenBank/DDBJ whole genome shotgun (WGS) entry which is preliminary data.</text>
</comment>
<dbReference type="Proteomes" id="UP000288212">
    <property type="component" value="Unassembled WGS sequence"/>
</dbReference>
<evidence type="ECO:0000313" key="13">
    <source>
        <dbReference type="Proteomes" id="UP000288212"/>
    </source>
</evidence>
<dbReference type="PANTHER" id="PTHR21600">
    <property type="entry name" value="MITOCHONDRIAL RNA PSEUDOURIDINE SYNTHASE"/>
    <property type="match status" value="1"/>
</dbReference>
<accession>A0A432VYH7</accession>
<comment type="catalytic activity">
    <reaction evidence="1">
        <text>uridine(955/2504/2580) in 23S rRNA = pseudouridine(955/2504/2580) in 23S rRNA</text>
        <dbReference type="Rhea" id="RHEA:42528"/>
        <dbReference type="Rhea" id="RHEA-COMP:10099"/>
        <dbReference type="Rhea" id="RHEA-COMP:10100"/>
        <dbReference type="ChEBI" id="CHEBI:65314"/>
        <dbReference type="ChEBI" id="CHEBI:65315"/>
        <dbReference type="EC" id="5.4.99.24"/>
    </reaction>
</comment>
<comment type="catalytic activity">
    <reaction evidence="9">
        <text>a uridine in RNA = a pseudouridine in RNA</text>
        <dbReference type="Rhea" id="RHEA:48348"/>
        <dbReference type="Rhea" id="RHEA-COMP:12068"/>
        <dbReference type="Rhea" id="RHEA-COMP:12069"/>
        <dbReference type="ChEBI" id="CHEBI:65314"/>
        <dbReference type="ChEBI" id="CHEBI:65315"/>
    </reaction>
</comment>
<dbReference type="InterPro" id="IPR002942">
    <property type="entry name" value="S4_RNA-bd"/>
</dbReference>
<feature type="region of interest" description="Disordered" evidence="10">
    <location>
        <begin position="1"/>
        <end position="20"/>
    </location>
</feature>
<dbReference type="Pfam" id="PF00849">
    <property type="entry name" value="PseudoU_synth_2"/>
    <property type="match status" value="1"/>
</dbReference>
<dbReference type="NCBIfam" id="NF008249">
    <property type="entry name" value="PRK11025.1"/>
    <property type="match status" value="1"/>
</dbReference>
<feature type="domain" description="RNA-binding S4" evidence="11">
    <location>
        <begin position="30"/>
        <end position="90"/>
    </location>
</feature>
<name>A0A432VYH7_9GAMM</name>
<dbReference type="InterPro" id="IPR006225">
    <property type="entry name" value="PsdUridine_synth_RluC/D"/>
</dbReference>
<dbReference type="InterPro" id="IPR020103">
    <property type="entry name" value="PsdUridine_synth_cat_dom_sf"/>
</dbReference>
<evidence type="ECO:0000256" key="4">
    <source>
        <dbReference type="ARBA" id="ARBA00022552"/>
    </source>
</evidence>
<keyword evidence="6 9" id="KW-0413">Isomerase</keyword>
<keyword evidence="4" id="KW-0698">rRNA processing</keyword>
<evidence type="ECO:0000256" key="7">
    <source>
        <dbReference type="PIRSR" id="PIRSR606225-1"/>
    </source>
</evidence>
<dbReference type="CDD" id="cd00165">
    <property type="entry name" value="S4"/>
    <property type="match status" value="1"/>
</dbReference>
<keyword evidence="13" id="KW-1185">Reference proteome</keyword>
<dbReference type="GO" id="GO:0160141">
    <property type="term" value="F:23S rRNA pseudouridine(955/2504/2580) synthase activity"/>
    <property type="evidence" value="ECO:0007669"/>
    <property type="project" value="UniProtKB-EC"/>
</dbReference>
<dbReference type="InterPro" id="IPR050188">
    <property type="entry name" value="RluA_PseudoU_synthase"/>
</dbReference>
<dbReference type="Gene3D" id="3.30.2350.10">
    <property type="entry name" value="Pseudouridine synthase"/>
    <property type="match status" value="1"/>
</dbReference>
<dbReference type="AlphaFoldDB" id="A0A432VYH7"/>
<comment type="similarity">
    <text evidence="3 9">Belongs to the pseudouridine synthase RluA family.</text>
</comment>
<evidence type="ECO:0000256" key="2">
    <source>
        <dbReference type="ARBA" id="ARBA00002876"/>
    </source>
</evidence>
<dbReference type="PANTHER" id="PTHR21600:SF92">
    <property type="entry name" value="RIBOSOMAL LARGE SUBUNIT PSEUDOURIDINE SYNTHASE C"/>
    <property type="match status" value="1"/>
</dbReference>
<evidence type="ECO:0000256" key="8">
    <source>
        <dbReference type="PROSITE-ProRule" id="PRU00182"/>
    </source>
</evidence>
<dbReference type="CDD" id="cd02869">
    <property type="entry name" value="PseudoU_synth_RluA_like"/>
    <property type="match status" value="1"/>
</dbReference>
<sequence>MTSSNSAAPAEQSTNPGVRWHTVDADEAGQRLDNFLLAQLKGVPKSMIYRIVRKGEVRVNKKRCKPDQKLVAGDEIRIPPVRTAPKQELPNPKLDKIASLEQCILFEDDVMLVVNKPAGLAVHGGSGLSFGLIEGLRALRPQAKFLELVHRLDRDTSGVLMVAKKRSALRSLHEQLRDKQMEKNYVALVYGSWPGKIKAVDSPLLKNTLQSGERVVRVNDSGKASLTRFKVRERFPQSAISATLVEASPITGRTHQIRVHTQCVGHPIAGDTKYGIRGFDEQLQVVGLHRLFLHAESLTIQHPKSGEPMRFFAPLDDQLQAVIERLRKGV</sequence>
<dbReference type="PROSITE" id="PS50889">
    <property type="entry name" value="S4"/>
    <property type="match status" value="1"/>
</dbReference>
<dbReference type="InterPro" id="IPR006145">
    <property type="entry name" value="PsdUridine_synth_RsuA/RluA"/>
</dbReference>
<dbReference type="PROSITE" id="PS01129">
    <property type="entry name" value="PSI_RLU"/>
    <property type="match status" value="1"/>
</dbReference>
<dbReference type="NCBIfam" id="TIGR00005">
    <property type="entry name" value="rluA_subfam"/>
    <property type="match status" value="1"/>
</dbReference>